<sequence length="380" mass="43047">MITDNRTLTRVFKALIVTFCLSIFSVSAQPIEVVDLAGRSVTIPKVPKKIILGEGRMMYTLALLEKGNPFERVVGWKDDLMKWDPDAYRAYLSKFPQAENIANLGSPYSNDFSIEKVITLNADLMILNLGNLLKAKETGLIEKLEKVGVQVIFVDFRQRPTQNTVPSIYLLGQALGRVNEANQFINYYQKHMKMVYGRVVSKKEEDKPIVFIDRAAGFNPDKCCSTFGSANLGRLVDEAGGINWGSRKFSGFSGKVNPEAIFAEDPDVIIGTGANWSEAKPDTAAVLFGYEATKEKAQQRLKKLSERKGWPTLSSVKNKKFYSVYHQFYNSPYHFVALLTFAKWFYPNDFKDVDPEKIFVELHDKFLPIDYSGVFWAELH</sequence>
<evidence type="ECO:0000259" key="1">
    <source>
        <dbReference type="PROSITE" id="PS50983"/>
    </source>
</evidence>
<dbReference type="InterPro" id="IPR002491">
    <property type="entry name" value="ABC_transptr_periplasmic_BD"/>
</dbReference>
<dbReference type="AlphaFoldDB" id="U4KAZ2"/>
<proteinExistence type="predicted"/>
<dbReference type="OrthoDB" id="9775594at2"/>
<dbReference type="PANTHER" id="PTHR30535:SF34">
    <property type="entry name" value="MOLYBDATE-BINDING PROTEIN MOLA"/>
    <property type="match status" value="1"/>
</dbReference>
<dbReference type="Gene3D" id="3.40.50.1980">
    <property type="entry name" value="Nitrogenase molybdenum iron protein domain"/>
    <property type="match status" value="2"/>
</dbReference>
<dbReference type="KEGG" id="vni:VIBNI_B0079"/>
<evidence type="ECO:0000313" key="3">
    <source>
        <dbReference type="Proteomes" id="UP000016895"/>
    </source>
</evidence>
<dbReference type="EMBL" id="FO203527">
    <property type="protein sequence ID" value="CCO59912.1"/>
    <property type="molecule type" value="Genomic_DNA"/>
</dbReference>
<evidence type="ECO:0000313" key="2">
    <source>
        <dbReference type="EMBL" id="CCO59912.1"/>
    </source>
</evidence>
<reference evidence="2 3" key="1">
    <citation type="journal article" date="2013" name="ISME J.">
        <title>Comparative genomics of pathogenic lineages of Vibrio nigripulchritudo identifies virulence-associated traits.</title>
        <authorList>
            <person name="Goudenege D."/>
            <person name="Labreuche Y."/>
            <person name="Krin E."/>
            <person name="Ansquer D."/>
            <person name="Mangenot S."/>
            <person name="Calteau A."/>
            <person name="Medigue C."/>
            <person name="Mazel D."/>
            <person name="Polz M.F."/>
            <person name="Le Roux F."/>
        </authorList>
    </citation>
    <scope>NUCLEOTIDE SEQUENCE [LARGE SCALE GENOMIC DNA]</scope>
    <source>
        <strain evidence="3">SnF1</strain>
    </source>
</reference>
<name>U4KAZ2_9VIBR</name>
<dbReference type="Pfam" id="PF01497">
    <property type="entry name" value="Peripla_BP_2"/>
    <property type="match status" value="1"/>
</dbReference>
<dbReference type="PROSITE" id="PS50983">
    <property type="entry name" value="FE_B12_PBP"/>
    <property type="match status" value="1"/>
</dbReference>
<dbReference type="SUPFAM" id="SSF53807">
    <property type="entry name" value="Helical backbone' metal receptor"/>
    <property type="match status" value="1"/>
</dbReference>
<dbReference type="InterPro" id="IPR050902">
    <property type="entry name" value="ABC_Transporter_SBP"/>
</dbReference>
<protein>
    <submittedName>
        <fullName evidence="2">Putative ABC-type Fe3+-hydroxamate transport system, periplasmic component</fullName>
    </submittedName>
</protein>
<gene>
    <name evidence="2" type="ORF">VIBNI_B0079</name>
</gene>
<accession>U4KAZ2</accession>
<keyword evidence="3" id="KW-1185">Reference proteome</keyword>
<dbReference type="RefSeq" id="WP_022560591.1">
    <property type="nucleotide sequence ID" value="NC_022543.1"/>
</dbReference>
<organism evidence="2 3">
    <name type="scientific">Vibrio nigripulchritudo</name>
    <dbReference type="NCBI Taxonomy" id="28173"/>
    <lineage>
        <taxon>Bacteria</taxon>
        <taxon>Pseudomonadati</taxon>
        <taxon>Pseudomonadota</taxon>
        <taxon>Gammaproteobacteria</taxon>
        <taxon>Vibrionales</taxon>
        <taxon>Vibrionaceae</taxon>
        <taxon>Vibrio</taxon>
    </lineage>
</organism>
<dbReference type="PANTHER" id="PTHR30535">
    <property type="entry name" value="VITAMIN B12-BINDING PROTEIN"/>
    <property type="match status" value="1"/>
</dbReference>
<dbReference type="PATRIC" id="fig|1260221.3.peg.3768"/>
<dbReference type="Proteomes" id="UP000016895">
    <property type="component" value="Chromosome 2"/>
</dbReference>
<dbReference type="STRING" id="28173.VIBNI_B0079"/>
<feature type="domain" description="Fe/B12 periplasmic-binding" evidence="1">
    <location>
        <begin position="49"/>
        <end position="353"/>
    </location>
</feature>
<dbReference type="CDD" id="cd01139">
    <property type="entry name" value="TroA_f"/>
    <property type="match status" value="1"/>
</dbReference>